<dbReference type="InterPro" id="IPR029058">
    <property type="entry name" value="AB_hydrolase_fold"/>
</dbReference>
<dbReference type="EMBL" id="BTSX01000004">
    <property type="protein sequence ID" value="GMS96275.1"/>
    <property type="molecule type" value="Genomic_DNA"/>
</dbReference>
<proteinExistence type="predicted"/>
<dbReference type="GO" id="GO:0005886">
    <property type="term" value="C:plasma membrane"/>
    <property type="evidence" value="ECO:0007669"/>
    <property type="project" value="TreeGrafter"/>
</dbReference>
<feature type="region of interest" description="Disordered" evidence="1">
    <location>
        <begin position="335"/>
        <end position="358"/>
    </location>
</feature>
<keyword evidence="4" id="KW-1185">Reference proteome</keyword>
<dbReference type="Gene3D" id="3.40.50.1820">
    <property type="entry name" value="alpha/beta hydrolase"/>
    <property type="match status" value="2"/>
</dbReference>
<sequence>MDCSCSMTKCEGCEKATKRVTGCLQTIGRACWVVCLPPLPNLILNRAAFWPPTREYFFFEETLDVMDKKNRLRTANKSSIGKKFIFGFEHPCYKPLKKKNIECFTVETRKKHYIACVRVKVENPRYTLLYSHPNGSDLSDHMNGVPSVMEIARFLHCNIVIYDYSGYGISSGSSNEKSLFADIEAVYQHMITKLDIKADKIIFYGYSIGTAASIALLTESQPPVAGAILLSPLTSMLRVLVWKRACFNTPFVRRRLCIDKFRSIEKMHLVTCPVLVCHGKDDIVVPIEHGQAVHDKAPNKVKPLWIPDAGHNNLENIKEVWVRVRDFINNELTPATSQTTTPTQVTPLADSKPTVLQA</sequence>
<accession>A0AAV5TPC3</accession>
<dbReference type="InterPro" id="IPR001375">
    <property type="entry name" value="Peptidase_S9_cat"/>
</dbReference>
<reference evidence="3" key="1">
    <citation type="submission" date="2023-10" db="EMBL/GenBank/DDBJ databases">
        <title>Genome assembly of Pristionchus species.</title>
        <authorList>
            <person name="Yoshida K."/>
            <person name="Sommer R.J."/>
        </authorList>
    </citation>
    <scope>NUCLEOTIDE SEQUENCE</scope>
    <source>
        <strain evidence="3">RS0144</strain>
    </source>
</reference>
<dbReference type="GO" id="GO:0008236">
    <property type="term" value="F:serine-type peptidase activity"/>
    <property type="evidence" value="ECO:0007669"/>
    <property type="project" value="InterPro"/>
</dbReference>
<name>A0AAV5TPC3_9BILA</name>
<dbReference type="Pfam" id="PF00326">
    <property type="entry name" value="Peptidase_S9"/>
    <property type="match status" value="1"/>
</dbReference>
<evidence type="ECO:0000313" key="4">
    <source>
        <dbReference type="Proteomes" id="UP001432027"/>
    </source>
</evidence>
<evidence type="ECO:0000313" key="3">
    <source>
        <dbReference type="EMBL" id="GMS96275.1"/>
    </source>
</evidence>
<comment type="caution">
    <text evidence="3">The sequence shown here is derived from an EMBL/GenBank/DDBJ whole genome shotgun (WGS) entry which is preliminary data.</text>
</comment>
<feature type="compositionally biased region" description="Low complexity" evidence="1">
    <location>
        <begin position="335"/>
        <end position="347"/>
    </location>
</feature>
<dbReference type="Proteomes" id="UP001432027">
    <property type="component" value="Unassembled WGS sequence"/>
</dbReference>
<protein>
    <recommendedName>
        <fullName evidence="2">Peptidase S9 prolyl oligopeptidase catalytic domain-containing protein</fullName>
    </recommendedName>
</protein>
<dbReference type="PANTHER" id="PTHR12277">
    <property type="entry name" value="ALPHA/BETA HYDROLASE DOMAIN-CONTAINING PROTEIN"/>
    <property type="match status" value="1"/>
</dbReference>
<dbReference type="GO" id="GO:0008474">
    <property type="term" value="F:palmitoyl-(protein) hydrolase activity"/>
    <property type="evidence" value="ECO:0007669"/>
    <property type="project" value="TreeGrafter"/>
</dbReference>
<evidence type="ECO:0000256" key="1">
    <source>
        <dbReference type="SAM" id="MobiDB-lite"/>
    </source>
</evidence>
<dbReference type="AlphaFoldDB" id="A0AAV5TPC3"/>
<dbReference type="GO" id="GO:0006508">
    <property type="term" value="P:proteolysis"/>
    <property type="evidence" value="ECO:0007669"/>
    <property type="project" value="InterPro"/>
</dbReference>
<organism evidence="3 4">
    <name type="scientific">Pristionchus entomophagus</name>
    <dbReference type="NCBI Taxonomy" id="358040"/>
    <lineage>
        <taxon>Eukaryota</taxon>
        <taxon>Metazoa</taxon>
        <taxon>Ecdysozoa</taxon>
        <taxon>Nematoda</taxon>
        <taxon>Chromadorea</taxon>
        <taxon>Rhabditida</taxon>
        <taxon>Rhabditina</taxon>
        <taxon>Diplogasteromorpha</taxon>
        <taxon>Diplogasteroidea</taxon>
        <taxon>Neodiplogasteridae</taxon>
        <taxon>Pristionchus</taxon>
    </lineage>
</organism>
<dbReference type="SUPFAM" id="SSF53474">
    <property type="entry name" value="alpha/beta-Hydrolases"/>
    <property type="match status" value="1"/>
</dbReference>
<feature type="domain" description="Peptidase S9 prolyl oligopeptidase catalytic" evidence="2">
    <location>
        <begin position="177"/>
        <end position="330"/>
    </location>
</feature>
<dbReference type="PANTHER" id="PTHR12277:SF81">
    <property type="entry name" value="PROTEIN ABHD13"/>
    <property type="match status" value="1"/>
</dbReference>
<evidence type="ECO:0000259" key="2">
    <source>
        <dbReference type="Pfam" id="PF00326"/>
    </source>
</evidence>
<dbReference type="GO" id="GO:0010008">
    <property type="term" value="C:endosome membrane"/>
    <property type="evidence" value="ECO:0007669"/>
    <property type="project" value="TreeGrafter"/>
</dbReference>
<gene>
    <name evidence="3" type="ORF">PENTCL1PPCAC_18450</name>
</gene>